<dbReference type="Proteomes" id="UP000000602">
    <property type="component" value="Chromosome"/>
</dbReference>
<dbReference type="EMBL" id="CR522870">
    <property type="protein sequence ID" value="CAG35385.1"/>
    <property type="molecule type" value="Genomic_DNA"/>
</dbReference>
<dbReference type="HOGENOM" id="CLU_052028_0_0_7"/>
<dbReference type="Gene3D" id="3.40.50.1820">
    <property type="entry name" value="alpha/beta hydrolase"/>
    <property type="match status" value="1"/>
</dbReference>
<dbReference type="PANTHER" id="PTHR30035:SF1">
    <property type="entry name" value="AB HYDROLASE-1 DOMAIN-CONTAINING PROTEIN"/>
    <property type="match status" value="1"/>
</dbReference>
<proteinExistence type="predicted"/>
<evidence type="ECO:0000313" key="3">
    <source>
        <dbReference type="Proteomes" id="UP000000602"/>
    </source>
</evidence>
<dbReference type="OrthoDB" id="7328659at2"/>
<evidence type="ECO:0000256" key="1">
    <source>
        <dbReference type="SAM" id="SignalP"/>
    </source>
</evidence>
<feature type="chain" id="PRO_5004271625" evidence="1">
    <location>
        <begin position="24"/>
        <end position="432"/>
    </location>
</feature>
<dbReference type="RefSeq" id="WP_011187901.1">
    <property type="nucleotide sequence ID" value="NC_006138.1"/>
</dbReference>
<dbReference type="InterPro" id="IPR029058">
    <property type="entry name" value="AB_hydrolase_fold"/>
</dbReference>
<name>Q6AQI8_DESPS</name>
<dbReference type="PANTHER" id="PTHR30035">
    <property type="entry name" value="LIPOPROTEIN VACJ-RELATED"/>
    <property type="match status" value="1"/>
</dbReference>
<protein>
    <submittedName>
        <fullName evidence="2">Uncharacterized protein</fullName>
    </submittedName>
</protein>
<feature type="signal peptide" evidence="1">
    <location>
        <begin position="1"/>
        <end position="23"/>
    </location>
</feature>
<gene>
    <name evidence="2" type="ordered locus">DP0656</name>
</gene>
<evidence type="ECO:0000313" key="2">
    <source>
        <dbReference type="EMBL" id="CAG35385.1"/>
    </source>
</evidence>
<keyword evidence="1" id="KW-0732">Signal</keyword>
<dbReference type="AlphaFoldDB" id="Q6AQI8"/>
<dbReference type="KEGG" id="dps:DP0656"/>
<dbReference type="GO" id="GO:0016020">
    <property type="term" value="C:membrane"/>
    <property type="evidence" value="ECO:0007669"/>
    <property type="project" value="InterPro"/>
</dbReference>
<sequence length="432" mass="48618">MLINRILSTWLCLLLLSSTMANAYDYPFKDPYVATVLNTPDEFAAVLPKELPTKLESIVIFPERKVPGVLWNMAELNYSYQAQKCPAPLIFLIAGTGASFQSPKMKIMQGAFYQAGYHVISLSSPSFTDFIVSASTSSVPGNLKEDSADLYRVMRAIWQKVEKNMKVTEFYLAGYSLGAAQSVFLSHMDEREKSFNFSKVLLINPPVNLYNSVVIIDNMLANNVPGGIDHLNEFYKKRIRAFTKTYRHGESIEFNDRYLYRAYRREKPKSDAPMAALIGVAFRISSQNMAFASDVMTQAGYVVPRGLVLKRGDSLTDYAKVLGQLTFVDYFKGIFLPHFQKIDPTITEEEIIEQMSLRSLEGYLRSSAKIGLIHNEDDIIMHPGEIAYLKDVFGKRAQIFPHGGHCGNMAYPDNIEAMVGFFQDTKGGNNDK</sequence>
<organism evidence="2 3">
    <name type="scientific">Desulfotalea psychrophila (strain LSv54 / DSM 12343)</name>
    <dbReference type="NCBI Taxonomy" id="177439"/>
    <lineage>
        <taxon>Bacteria</taxon>
        <taxon>Pseudomonadati</taxon>
        <taxon>Thermodesulfobacteriota</taxon>
        <taxon>Desulfobulbia</taxon>
        <taxon>Desulfobulbales</taxon>
        <taxon>Desulfocapsaceae</taxon>
        <taxon>Desulfotalea</taxon>
    </lineage>
</organism>
<dbReference type="SUPFAM" id="SSF53474">
    <property type="entry name" value="alpha/beta-Hydrolases"/>
    <property type="match status" value="1"/>
</dbReference>
<accession>Q6AQI8</accession>
<keyword evidence="3" id="KW-1185">Reference proteome</keyword>
<dbReference type="InterPro" id="IPR007428">
    <property type="entry name" value="MlaA"/>
</dbReference>
<reference evidence="3" key="1">
    <citation type="journal article" date="2004" name="Environ. Microbiol.">
        <title>The genome of Desulfotalea psychrophila, a sulfate-reducing bacterium from permanently cold Arctic sediments.</title>
        <authorList>
            <person name="Rabus R."/>
            <person name="Ruepp A."/>
            <person name="Frickey T."/>
            <person name="Rattei T."/>
            <person name="Fartmann B."/>
            <person name="Stark M."/>
            <person name="Bauer M."/>
            <person name="Zibat A."/>
            <person name="Lombardot T."/>
            <person name="Becker I."/>
            <person name="Amann J."/>
            <person name="Gellner K."/>
            <person name="Teeling H."/>
            <person name="Leuschner W.D."/>
            <person name="Gloeckner F.-O."/>
            <person name="Lupas A.N."/>
            <person name="Amann R."/>
            <person name="Klenk H.-P."/>
        </authorList>
    </citation>
    <scope>NUCLEOTIDE SEQUENCE [LARGE SCALE GENOMIC DNA]</scope>
    <source>
        <strain evidence="3">DSM 12343 / LSv54</strain>
    </source>
</reference>
<dbReference type="eggNOG" id="COG2267">
    <property type="taxonomic scope" value="Bacteria"/>
</dbReference>
<dbReference type="STRING" id="177439.DP0656"/>